<feature type="domain" description="T cell CD4 receptor C-terminal region" evidence="1">
    <location>
        <begin position="10"/>
        <end position="44"/>
    </location>
</feature>
<reference evidence="2 3" key="1">
    <citation type="submission" date="2021-06" db="EMBL/GenBank/DDBJ databases">
        <authorList>
            <person name="Sun Q."/>
            <person name="Li D."/>
        </authorList>
    </citation>
    <scope>NUCLEOTIDE SEQUENCE [LARGE SCALE GENOMIC DNA]</scope>
    <source>
        <strain evidence="2 3">MSJd-7</strain>
    </source>
</reference>
<dbReference type="EMBL" id="JAHLQI010000001">
    <property type="protein sequence ID" value="MBU5489102.1"/>
    <property type="molecule type" value="Genomic_DNA"/>
</dbReference>
<proteinExistence type="predicted"/>
<sequence>MITFLSGMAAGAAALLGLFKVCCVRWERMERNKRRRAKRAAQSKPRGFCGDIRRDNTWMQETTRL</sequence>
<keyword evidence="3" id="KW-1185">Reference proteome</keyword>
<dbReference type="Proteomes" id="UP000783588">
    <property type="component" value="Unassembled WGS sequence"/>
</dbReference>
<gene>
    <name evidence="2" type="ORF">KQI75_00425</name>
</gene>
<evidence type="ECO:0000313" key="3">
    <source>
        <dbReference type="Proteomes" id="UP000783588"/>
    </source>
</evidence>
<accession>A0ABS6ENE4</accession>
<evidence type="ECO:0000259" key="1">
    <source>
        <dbReference type="Pfam" id="PF12104"/>
    </source>
</evidence>
<organism evidence="2 3">
    <name type="scientific">Butyricicoccus intestinisimiae</name>
    <dbReference type="NCBI Taxonomy" id="2841509"/>
    <lineage>
        <taxon>Bacteria</taxon>
        <taxon>Bacillati</taxon>
        <taxon>Bacillota</taxon>
        <taxon>Clostridia</taxon>
        <taxon>Eubacteriales</taxon>
        <taxon>Butyricicoccaceae</taxon>
        <taxon>Butyricicoccus</taxon>
    </lineage>
</organism>
<name>A0ABS6ENE4_9FIRM</name>
<dbReference type="RefSeq" id="WP_216468717.1">
    <property type="nucleotide sequence ID" value="NZ_JAHLQI010000001.1"/>
</dbReference>
<dbReference type="InterPro" id="IPR021963">
    <property type="entry name" value="Tcell_CD4_Cterm"/>
</dbReference>
<protein>
    <recommendedName>
        <fullName evidence="1">T cell CD4 receptor C-terminal region domain-containing protein</fullName>
    </recommendedName>
</protein>
<dbReference type="Pfam" id="PF12104">
    <property type="entry name" value="Tcell_CD4_C"/>
    <property type="match status" value="1"/>
</dbReference>
<evidence type="ECO:0000313" key="2">
    <source>
        <dbReference type="EMBL" id="MBU5489102.1"/>
    </source>
</evidence>
<comment type="caution">
    <text evidence="2">The sequence shown here is derived from an EMBL/GenBank/DDBJ whole genome shotgun (WGS) entry which is preliminary data.</text>
</comment>